<evidence type="ECO:0000313" key="11">
    <source>
        <dbReference type="Proteomes" id="UP000230605"/>
    </source>
</evidence>
<feature type="region of interest" description="Disordered" evidence="6">
    <location>
        <begin position="250"/>
        <end position="272"/>
    </location>
</feature>
<dbReference type="InterPro" id="IPR036291">
    <property type="entry name" value="NAD(P)-bd_dom_sf"/>
</dbReference>
<keyword evidence="12" id="KW-1185">Reference proteome</keyword>
<proteinExistence type="inferred from homology"/>
<feature type="domain" description="Gfo/Idh/MocA-like oxidoreductase N-terminal" evidence="7">
    <location>
        <begin position="32"/>
        <end position="134"/>
    </location>
</feature>
<dbReference type="Pfam" id="PF22725">
    <property type="entry name" value="GFO_IDH_MocA_C3"/>
    <property type="match status" value="1"/>
</dbReference>
<feature type="domain" description="GFO/IDH/MocA-like oxidoreductase" evidence="8">
    <location>
        <begin position="148"/>
        <end position="284"/>
    </location>
</feature>
<reference evidence="10 12" key="2">
    <citation type="submission" date="2023-09" db="EMBL/GenBank/DDBJ databases">
        <title>Complete-Gapless Cercospora beticola genome.</title>
        <authorList>
            <person name="Wyatt N.A."/>
            <person name="Spanner R.E."/>
            <person name="Bolton M.D."/>
        </authorList>
    </citation>
    <scope>NUCLEOTIDE SEQUENCE [LARGE SCALE GENOMIC DNA]</scope>
    <source>
        <strain evidence="10">Cb09-40</strain>
    </source>
</reference>
<comment type="similarity">
    <text evidence="1">Belongs to the Gfo/Idh/MocA family.</text>
</comment>
<dbReference type="Proteomes" id="UP001302367">
    <property type="component" value="Chromosome 2"/>
</dbReference>
<sequence length="401" mass="44102">MSKFQLKWGILATGGIAETFSRDLWVNPETRGVKDIEHVVVAAASSSSADRAQAFLKEVQAPETAKAYGSYQELVNDPNVDIIYVATPHSHHYQNVRLALEAGKNVLCEKAFTTNAKQLEILVKIAKEKNLFLMEAVWTRYFPLSIYVRDVIKSGKLGTVYRTFADLSVGQPPATSFPDSHRMVNLELAGGALLDLGIYALTWVFQTLYHTQQQPAPPSSILSSMRKYKTGADELTSILLAFPRSDGSGEAHGIATTGMPVSSDPDHQGTAGPSIRVQGEKGEIQVFHPAYRPTKTKLVLNDGTVEEKVFEQPGPGKGSGWANGFGDKSSWNPEGEGHGMFWEADEAAYALRDGRKEGQYESLEESLVIMRTMDEVRKQNSLVYPDAIETTDYPVDLTAKK</sequence>
<dbReference type="GO" id="GO:0000166">
    <property type="term" value="F:nucleotide binding"/>
    <property type="evidence" value="ECO:0007669"/>
    <property type="project" value="InterPro"/>
</dbReference>
<dbReference type="InterPro" id="IPR050984">
    <property type="entry name" value="Gfo/Idh/MocA_domain"/>
</dbReference>
<dbReference type="SUPFAM" id="SSF51735">
    <property type="entry name" value="NAD(P)-binding Rossmann-fold domains"/>
    <property type="match status" value="1"/>
</dbReference>
<dbReference type="EC" id="1.1.1.179" evidence="3"/>
<dbReference type="Gene3D" id="3.40.50.720">
    <property type="entry name" value="NAD(P)-binding Rossmann-like Domain"/>
    <property type="match status" value="1"/>
</dbReference>
<dbReference type="EMBL" id="LKMD01000102">
    <property type="protein sequence ID" value="PIA97938.1"/>
    <property type="molecule type" value="Genomic_DNA"/>
</dbReference>
<evidence type="ECO:0000256" key="6">
    <source>
        <dbReference type="SAM" id="MobiDB-lite"/>
    </source>
</evidence>
<dbReference type="InterPro" id="IPR000683">
    <property type="entry name" value="Gfo/Idh/MocA-like_OxRdtase_N"/>
</dbReference>
<dbReference type="PANTHER" id="PTHR22604:SF115">
    <property type="entry name" value="DIHYDRODIOL DEHYDROGENASE, PUTATIVE (AFU_ORTHOLOGUE AFUA_1G07520)-RELATED"/>
    <property type="match status" value="1"/>
</dbReference>
<dbReference type="GO" id="GO:0047837">
    <property type="term" value="F:D-xylose 1-dehydrogenase (NADP+) activity"/>
    <property type="evidence" value="ECO:0007669"/>
    <property type="project" value="UniProtKB-EC"/>
</dbReference>
<evidence type="ECO:0000256" key="2">
    <source>
        <dbReference type="ARBA" id="ARBA00023002"/>
    </source>
</evidence>
<dbReference type="SUPFAM" id="SSF55347">
    <property type="entry name" value="Glyceraldehyde-3-phosphate dehydrogenase-like, C-terminal domain"/>
    <property type="match status" value="1"/>
</dbReference>
<evidence type="ECO:0000256" key="4">
    <source>
        <dbReference type="ARBA" id="ARBA00042988"/>
    </source>
</evidence>
<organism evidence="9 11">
    <name type="scientific">Cercospora beticola</name>
    <name type="common">Sugarbeet leaf spot fungus</name>
    <dbReference type="NCBI Taxonomy" id="122368"/>
    <lineage>
        <taxon>Eukaryota</taxon>
        <taxon>Fungi</taxon>
        <taxon>Dikarya</taxon>
        <taxon>Ascomycota</taxon>
        <taxon>Pezizomycotina</taxon>
        <taxon>Dothideomycetes</taxon>
        <taxon>Dothideomycetidae</taxon>
        <taxon>Mycosphaerellales</taxon>
        <taxon>Mycosphaerellaceae</taxon>
        <taxon>Cercospora</taxon>
    </lineage>
</organism>
<dbReference type="Pfam" id="PF01408">
    <property type="entry name" value="GFO_IDH_MocA"/>
    <property type="match status" value="1"/>
</dbReference>
<dbReference type="PANTHER" id="PTHR22604">
    <property type="entry name" value="OXIDOREDUCTASES"/>
    <property type="match status" value="1"/>
</dbReference>
<dbReference type="Gene3D" id="3.30.360.10">
    <property type="entry name" value="Dihydrodipicolinate Reductase, domain 2"/>
    <property type="match status" value="1"/>
</dbReference>
<evidence type="ECO:0000256" key="3">
    <source>
        <dbReference type="ARBA" id="ARBA00038984"/>
    </source>
</evidence>
<evidence type="ECO:0000313" key="12">
    <source>
        <dbReference type="Proteomes" id="UP001302367"/>
    </source>
</evidence>
<dbReference type="AlphaFoldDB" id="A0A2G5HZH4"/>
<evidence type="ECO:0000256" key="5">
    <source>
        <dbReference type="ARBA" id="ARBA00049233"/>
    </source>
</evidence>
<dbReference type="InterPro" id="IPR055170">
    <property type="entry name" value="GFO_IDH_MocA-like_dom"/>
</dbReference>
<evidence type="ECO:0000313" key="9">
    <source>
        <dbReference type="EMBL" id="PIA97938.1"/>
    </source>
</evidence>
<evidence type="ECO:0000256" key="1">
    <source>
        <dbReference type="ARBA" id="ARBA00010928"/>
    </source>
</evidence>
<evidence type="ECO:0000259" key="7">
    <source>
        <dbReference type="Pfam" id="PF01408"/>
    </source>
</evidence>
<name>A0A2G5HZH4_CERBT</name>
<protein>
    <recommendedName>
        <fullName evidence="3">D-xylose 1-dehydrogenase (NADP(+), D-xylono-1,5-lactone-forming)</fullName>
        <ecNumber evidence="3">1.1.1.179</ecNumber>
    </recommendedName>
    <alternativeName>
        <fullName evidence="4">D-xylose-NADP dehydrogenase</fullName>
    </alternativeName>
</protein>
<reference evidence="9 11" key="1">
    <citation type="submission" date="2015-10" db="EMBL/GenBank/DDBJ databases">
        <title>The cercosporin biosynthetic gene cluster was horizontally transferred to several fungal lineages and shown to be expanded in Cercospora beticola based on microsynteny with recipient genomes.</title>
        <authorList>
            <person name="De Jonge R."/>
            <person name="Ebert M.K."/>
            <person name="Suttle J.C."/>
            <person name="Jurick Ii W.M."/>
            <person name="Secor G.A."/>
            <person name="Thomma B.P."/>
            <person name="Van De Peer Y."/>
            <person name="Bolton M.D."/>
        </authorList>
    </citation>
    <scope>NUCLEOTIDE SEQUENCE [LARGE SCALE GENOMIC DNA]</scope>
    <source>
        <strain evidence="9 11">09-40</strain>
    </source>
</reference>
<accession>A0A2G5HZH4</accession>
<gene>
    <name evidence="9" type="ORF">CB0940_06035</name>
    <name evidence="10" type="ORF">RHO25_003260</name>
</gene>
<comment type="catalytic activity">
    <reaction evidence="5">
        <text>D-xylose + NADP(+) = D-xylono-1,5-lactone + NADPH + H(+)</text>
        <dbReference type="Rhea" id="RHEA:22000"/>
        <dbReference type="ChEBI" id="CHEBI:15378"/>
        <dbReference type="ChEBI" id="CHEBI:15867"/>
        <dbReference type="ChEBI" id="CHEBI:53455"/>
        <dbReference type="ChEBI" id="CHEBI:57783"/>
        <dbReference type="ChEBI" id="CHEBI:58349"/>
        <dbReference type="EC" id="1.1.1.179"/>
    </reaction>
</comment>
<evidence type="ECO:0000259" key="8">
    <source>
        <dbReference type="Pfam" id="PF22725"/>
    </source>
</evidence>
<dbReference type="Proteomes" id="UP000230605">
    <property type="component" value="Chromosome 2"/>
</dbReference>
<evidence type="ECO:0000313" key="10">
    <source>
        <dbReference type="EMBL" id="WPA98647.1"/>
    </source>
</evidence>
<keyword evidence="2" id="KW-0560">Oxidoreductase</keyword>
<dbReference type="OrthoDB" id="2129491at2759"/>
<dbReference type="EMBL" id="CP134185">
    <property type="protein sequence ID" value="WPA98647.1"/>
    <property type="molecule type" value="Genomic_DNA"/>
</dbReference>